<evidence type="ECO:0000256" key="5">
    <source>
        <dbReference type="ARBA" id="ARBA00023030"/>
    </source>
</evidence>
<keyword evidence="12" id="KW-1185">Reference proteome</keyword>
<dbReference type="AlphaFoldDB" id="A0A0B2VN02"/>
<evidence type="ECO:0000256" key="1">
    <source>
        <dbReference type="ARBA" id="ARBA00004613"/>
    </source>
</evidence>
<protein>
    <submittedName>
        <fullName evidence="11">Bone morphogenetic protein 4</fullName>
    </submittedName>
</protein>
<evidence type="ECO:0000313" key="11">
    <source>
        <dbReference type="EMBL" id="KHN82425.1"/>
    </source>
</evidence>
<dbReference type="EMBL" id="JPKZ01001364">
    <property type="protein sequence ID" value="KHN82425.1"/>
    <property type="molecule type" value="Genomic_DNA"/>
</dbReference>
<dbReference type="GO" id="GO:0008083">
    <property type="term" value="F:growth factor activity"/>
    <property type="evidence" value="ECO:0007669"/>
    <property type="project" value="UniProtKB-KW"/>
</dbReference>
<gene>
    <name evidence="11" type="primary">BMP4</name>
    <name evidence="11" type="ORF">Tcan_06198</name>
</gene>
<dbReference type="GO" id="GO:0005125">
    <property type="term" value="F:cytokine activity"/>
    <property type="evidence" value="ECO:0007669"/>
    <property type="project" value="TreeGrafter"/>
</dbReference>
<evidence type="ECO:0000256" key="7">
    <source>
        <dbReference type="ARBA" id="ARBA00023180"/>
    </source>
</evidence>
<dbReference type="STRING" id="6265.A0A0B2VN02"/>
<evidence type="ECO:0000256" key="8">
    <source>
        <dbReference type="RuleBase" id="RU000354"/>
    </source>
</evidence>
<name>A0A0B2VN02_TOXCA</name>
<evidence type="ECO:0000256" key="4">
    <source>
        <dbReference type="ARBA" id="ARBA00022729"/>
    </source>
</evidence>
<dbReference type="PANTHER" id="PTHR11848">
    <property type="entry name" value="TGF-BETA FAMILY"/>
    <property type="match status" value="1"/>
</dbReference>
<dbReference type="PROSITE" id="PS51362">
    <property type="entry name" value="TGF_BETA_2"/>
    <property type="match status" value="1"/>
</dbReference>
<comment type="subcellular location">
    <subcellularLocation>
        <location evidence="1">Secreted</location>
    </subcellularLocation>
</comment>
<dbReference type="InterPro" id="IPR017948">
    <property type="entry name" value="TGFb_CS"/>
</dbReference>
<dbReference type="InterPro" id="IPR001111">
    <property type="entry name" value="TGF-b_propeptide"/>
</dbReference>
<evidence type="ECO:0000259" key="10">
    <source>
        <dbReference type="PROSITE" id="PS51362"/>
    </source>
</evidence>
<dbReference type="InterPro" id="IPR029034">
    <property type="entry name" value="Cystine-knot_cytokine"/>
</dbReference>
<dbReference type="CDD" id="cd13761">
    <property type="entry name" value="TGF_beta_BMP5_like"/>
    <property type="match status" value="1"/>
</dbReference>
<dbReference type="GO" id="GO:0005615">
    <property type="term" value="C:extracellular space"/>
    <property type="evidence" value="ECO:0007669"/>
    <property type="project" value="TreeGrafter"/>
</dbReference>
<dbReference type="SMART" id="SM00204">
    <property type="entry name" value="TGFB"/>
    <property type="match status" value="1"/>
</dbReference>
<evidence type="ECO:0000256" key="6">
    <source>
        <dbReference type="ARBA" id="ARBA00023157"/>
    </source>
</evidence>
<dbReference type="Pfam" id="PF00019">
    <property type="entry name" value="TGF_beta"/>
    <property type="match status" value="1"/>
</dbReference>
<dbReference type="PROSITE" id="PS00250">
    <property type="entry name" value="TGF_BETA_1"/>
    <property type="match status" value="1"/>
</dbReference>
<dbReference type="PANTHER" id="PTHR11848:SF310">
    <property type="entry name" value="PROTEIN 60A-RELATED"/>
    <property type="match status" value="1"/>
</dbReference>
<dbReference type="OrthoDB" id="5987191at2759"/>
<feature type="domain" description="TGF-beta family profile" evidence="10">
    <location>
        <begin position="338"/>
        <end position="459"/>
    </location>
</feature>
<dbReference type="InterPro" id="IPR015615">
    <property type="entry name" value="TGF-beta-rel"/>
</dbReference>
<dbReference type="OMA" id="HQHKKHD"/>
<keyword evidence="4" id="KW-0732">Signal</keyword>
<comment type="similarity">
    <text evidence="2 8">Belongs to the TGF-beta family.</text>
</comment>
<dbReference type="InterPro" id="IPR001839">
    <property type="entry name" value="TGF-b_C"/>
</dbReference>
<evidence type="ECO:0000313" key="12">
    <source>
        <dbReference type="Proteomes" id="UP000031036"/>
    </source>
</evidence>
<feature type="compositionally biased region" description="Basic residues" evidence="9">
    <location>
        <begin position="329"/>
        <end position="349"/>
    </location>
</feature>
<accession>A0A0B2VN02</accession>
<evidence type="ECO:0000256" key="3">
    <source>
        <dbReference type="ARBA" id="ARBA00022525"/>
    </source>
</evidence>
<reference evidence="11 12" key="1">
    <citation type="submission" date="2014-11" db="EMBL/GenBank/DDBJ databases">
        <title>Genetic blueprint of the zoonotic pathogen Toxocara canis.</title>
        <authorList>
            <person name="Zhu X.-Q."/>
            <person name="Korhonen P.K."/>
            <person name="Cai H."/>
            <person name="Young N.D."/>
            <person name="Nejsum P."/>
            <person name="von Samson-Himmelstjerna G."/>
            <person name="Boag P.R."/>
            <person name="Tan P."/>
            <person name="Li Q."/>
            <person name="Min J."/>
            <person name="Yang Y."/>
            <person name="Wang X."/>
            <person name="Fang X."/>
            <person name="Hall R.S."/>
            <person name="Hofmann A."/>
            <person name="Sternberg P.W."/>
            <person name="Jex A.R."/>
            <person name="Gasser R.B."/>
        </authorList>
    </citation>
    <scope>NUCLEOTIDE SEQUENCE [LARGE SCALE GENOMIC DNA]</scope>
    <source>
        <strain evidence="11">PN_DK_2014</strain>
    </source>
</reference>
<proteinExistence type="inferred from homology"/>
<evidence type="ECO:0000256" key="9">
    <source>
        <dbReference type="SAM" id="MobiDB-lite"/>
    </source>
</evidence>
<dbReference type="Pfam" id="PF00688">
    <property type="entry name" value="TGFb_propeptide"/>
    <property type="match status" value="1"/>
</dbReference>
<comment type="caution">
    <text evidence="11">The sequence shown here is derived from an EMBL/GenBank/DDBJ whole genome shotgun (WGS) entry which is preliminary data.</text>
</comment>
<evidence type="ECO:0000256" key="2">
    <source>
        <dbReference type="ARBA" id="ARBA00006656"/>
    </source>
</evidence>
<keyword evidence="7" id="KW-0325">Glycoprotein</keyword>
<dbReference type="SUPFAM" id="SSF57501">
    <property type="entry name" value="Cystine-knot cytokines"/>
    <property type="match status" value="1"/>
</dbReference>
<keyword evidence="3" id="KW-0964">Secreted</keyword>
<dbReference type="Gene3D" id="2.10.90.10">
    <property type="entry name" value="Cystine-knot cytokines"/>
    <property type="match status" value="1"/>
</dbReference>
<organism evidence="11 12">
    <name type="scientific">Toxocara canis</name>
    <name type="common">Canine roundworm</name>
    <dbReference type="NCBI Taxonomy" id="6265"/>
    <lineage>
        <taxon>Eukaryota</taxon>
        <taxon>Metazoa</taxon>
        <taxon>Ecdysozoa</taxon>
        <taxon>Nematoda</taxon>
        <taxon>Chromadorea</taxon>
        <taxon>Rhabditida</taxon>
        <taxon>Spirurina</taxon>
        <taxon>Ascaridomorpha</taxon>
        <taxon>Ascaridoidea</taxon>
        <taxon>Toxocaridae</taxon>
        <taxon>Toxocara</taxon>
    </lineage>
</organism>
<keyword evidence="6" id="KW-1015">Disulfide bond</keyword>
<dbReference type="Gene3D" id="2.60.120.970">
    <property type="match status" value="2"/>
</dbReference>
<dbReference type="FunFam" id="2.10.90.10:FF:000001">
    <property type="entry name" value="Bone morphogenetic protein 4"/>
    <property type="match status" value="1"/>
</dbReference>
<sequence>MTLSLSSSSSSSSAGPQAFRLRPLVKCCSPPVPILRNPRRHCRTTTFYVLVLITLLPPPPLSNAHKASISNSNKSRFTTAEIDLIRRSFLKKFGMKEQPKQQLPVVPVPNYMWDIYDKVQNEEVEWVRHYYPQRIMENKDRLLLLRYNLTVSVQNATNERVLRADLKLKLNRGIAKRRVKVYEVDQRNPDIRRLLLLRYNLTVSVQNATNERVLRADLKLKLNRGIAKRRVKVYEVDQRNPDIRRLLDSRQIEPEPKKDHQWVDMDVSEALTRRRPDRSRVDFAVELSDGHLTSRTPPSAATISATPYSRTQAAALVVYVETNDETAKVRRKRRAGGKRRHQHRKHNHRVGSMEKNLCQRRELHVDFNELNWQDWILAPPSYSAYQCQGECPNPLTGHFNTTNHAIVQGLINSVNPSQVPAPCCVPIEMESLAILYIDVESKIVIKNYPDMEVISCGCR</sequence>
<keyword evidence="5 8" id="KW-0339">Growth factor</keyword>
<dbReference type="Proteomes" id="UP000031036">
    <property type="component" value="Unassembled WGS sequence"/>
</dbReference>
<feature type="region of interest" description="Disordered" evidence="9">
    <location>
        <begin position="328"/>
        <end position="350"/>
    </location>
</feature>